<organism evidence="3">
    <name type="scientific">viral metagenome</name>
    <dbReference type="NCBI Taxonomy" id="1070528"/>
    <lineage>
        <taxon>unclassified sequences</taxon>
        <taxon>metagenomes</taxon>
        <taxon>organismal metagenomes</taxon>
    </lineage>
</organism>
<dbReference type="AlphaFoldDB" id="A0A6C0B8K8"/>
<keyword evidence="2" id="KW-0812">Transmembrane</keyword>
<accession>A0A6C0B8K8</accession>
<keyword evidence="2" id="KW-1133">Transmembrane helix</keyword>
<sequence>MSLLNTASPWTTDENSKKRQSTMRKTIKLKPSSAEDLDITPVDTPPSIEQTQVHMEERSSRVNNLLDQITASNDNDANKMGVFVPISNPNINVKKEEKDDLTISRLHPPVQVLSQMNRQKIGNFLANDNSAVYSNYMSSYEKPAMFKKENPDSVARPINDNKVMDKINYMIHLLEEQQHEKTNNITEEFILYTFLGVFIIFVVDSFSRSGKYTR</sequence>
<reference evidence="3" key="1">
    <citation type="journal article" date="2020" name="Nature">
        <title>Giant virus diversity and host interactions through global metagenomics.</title>
        <authorList>
            <person name="Schulz F."/>
            <person name="Roux S."/>
            <person name="Paez-Espino D."/>
            <person name="Jungbluth S."/>
            <person name="Walsh D.A."/>
            <person name="Denef V.J."/>
            <person name="McMahon K.D."/>
            <person name="Konstantinidis K.T."/>
            <person name="Eloe-Fadrosh E.A."/>
            <person name="Kyrpides N.C."/>
            <person name="Woyke T."/>
        </authorList>
    </citation>
    <scope>NUCLEOTIDE SEQUENCE</scope>
    <source>
        <strain evidence="3">GVMAG-M-3300010158-13</strain>
    </source>
</reference>
<evidence type="ECO:0000256" key="1">
    <source>
        <dbReference type="SAM" id="MobiDB-lite"/>
    </source>
</evidence>
<feature type="region of interest" description="Disordered" evidence="1">
    <location>
        <begin position="1"/>
        <end position="31"/>
    </location>
</feature>
<evidence type="ECO:0000313" key="3">
    <source>
        <dbReference type="EMBL" id="QHS87879.1"/>
    </source>
</evidence>
<keyword evidence="2" id="KW-0472">Membrane</keyword>
<evidence type="ECO:0000256" key="2">
    <source>
        <dbReference type="SAM" id="Phobius"/>
    </source>
</evidence>
<dbReference type="EMBL" id="MN739089">
    <property type="protein sequence ID" value="QHS87879.1"/>
    <property type="molecule type" value="Genomic_DNA"/>
</dbReference>
<name>A0A6C0B8K8_9ZZZZ</name>
<feature type="transmembrane region" description="Helical" evidence="2">
    <location>
        <begin position="189"/>
        <end position="207"/>
    </location>
</feature>
<protein>
    <submittedName>
        <fullName evidence="3">Uncharacterized protein</fullName>
    </submittedName>
</protein>
<feature type="compositionally biased region" description="Basic residues" evidence="1">
    <location>
        <begin position="18"/>
        <end position="28"/>
    </location>
</feature>
<feature type="compositionally biased region" description="Polar residues" evidence="1">
    <location>
        <begin position="1"/>
        <end position="13"/>
    </location>
</feature>
<proteinExistence type="predicted"/>